<dbReference type="Proteomes" id="UP001060919">
    <property type="component" value="Chromosome"/>
</dbReference>
<keyword evidence="2" id="KW-1185">Reference proteome</keyword>
<proteinExistence type="predicted"/>
<evidence type="ECO:0000313" key="1">
    <source>
        <dbReference type="EMBL" id="BDS11718.1"/>
    </source>
</evidence>
<reference evidence="1" key="1">
    <citation type="submission" date="2022-09" db="EMBL/GenBank/DDBJ databases">
        <title>Aureispira anguillicida sp. nov., isolated from Leptocephalus of Japanese eel Anguilla japonica.</title>
        <authorList>
            <person name="Yuasa K."/>
            <person name="Mekata T."/>
            <person name="Ikunari K."/>
        </authorList>
    </citation>
    <scope>NUCLEOTIDE SEQUENCE</scope>
    <source>
        <strain evidence="1">EL160426</strain>
    </source>
</reference>
<dbReference type="KEGG" id="aup:AsAng_0024320"/>
<protein>
    <submittedName>
        <fullName evidence="1">Uncharacterized protein</fullName>
    </submittedName>
</protein>
<sequence length="59" mass="6689">MNGQKINRRVVGYLPIILGLCIVKQLDIISGVRKTENTFKFQKNVLKRGNSNCVSKIKN</sequence>
<accession>A0A915YEV7</accession>
<dbReference type="EMBL" id="AP026867">
    <property type="protein sequence ID" value="BDS11718.1"/>
    <property type="molecule type" value="Genomic_DNA"/>
</dbReference>
<gene>
    <name evidence="1" type="ORF">AsAng_0024320</name>
</gene>
<evidence type="ECO:0000313" key="2">
    <source>
        <dbReference type="Proteomes" id="UP001060919"/>
    </source>
</evidence>
<dbReference type="AlphaFoldDB" id="A0A915YEV7"/>
<organism evidence="1 2">
    <name type="scientific">Aureispira anguillae</name>
    <dbReference type="NCBI Taxonomy" id="2864201"/>
    <lineage>
        <taxon>Bacteria</taxon>
        <taxon>Pseudomonadati</taxon>
        <taxon>Bacteroidota</taxon>
        <taxon>Saprospiria</taxon>
        <taxon>Saprospirales</taxon>
        <taxon>Saprospiraceae</taxon>
        <taxon>Aureispira</taxon>
    </lineage>
</organism>
<name>A0A915YEV7_9BACT</name>